<keyword evidence="2" id="KW-1185">Reference proteome</keyword>
<accession>A0ABP7GH36</accession>
<dbReference type="EMBL" id="BAABDD010000042">
    <property type="protein sequence ID" value="GAA3764460.1"/>
    <property type="molecule type" value="Genomic_DNA"/>
</dbReference>
<evidence type="ECO:0000313" key="1">
    <source>
        <dbReference type="EMBL" id="GAA3764460.1"/>
    </source>
</evidence>
<evidence type="ECO:0000313" key="2">
    <source>
        <dbReference type="Proteomes" id="UP001500908"/>
    </source>
</evidence>
<name>A0ABP7GH36_9ACTN</name>
<sequence length="401" mass="43257">MAIVGAGAAGLSLAYRLTAVRTPSGGRVRVLLLEPPEGPERPPARTWCFWEPESGEWDTALGARWRRLSLIGADGAHHDSAIAPLVYKMLRSTDHADFVRSRLEGEVEQVTATVTEIEDGVDRAVVRARDPAGGQCAFTAHWVYDSRPPGAVPGAPEAATVLQHFRGWFLRTAADAFDPSTPTLMDFRTPQPRSGVSFGYVLPFDARAALVEYTEFTREVLDDAGYEAALGHYTRDVLGIEGVEITGVEQGVIPMTDARFPTRVGRRVFRIGAGGGATRPATGYTFAGIQRQTAAVARALAAGSAVPVPPIPHRQRHLAMDGVLLRALTAGRIEGADFFTRLFQRNATRQVLRFLDGTSSLATEVRIGVTTPVAAMAATTAERAWWALRGRRAAPVAPPRT</sequence>
<proteinExistence type="predicted"/>
<protein>
    <submittedName>
        <fullName evidence="1">Lycopene cyclase family protein</fullName>
    </submittedName>
</protein>
<gene>
    <name evidence="1" type="ORF">GCM10022402_47070</name>
</gene>
<reference evidence="2" key="1">
    <citation type="journal article" date="2019" name="Int. J. Syst. Evol. Microbiol.">
        <title>The Global Catalogue of Microorganisms (GCM) 10K type strain sequencing project: providing services to taxonomists for standard genome sequencing and annotation.</title>
        <authorList>
            <consortium name="The Broad Institute Genomics Platform"/>
            <consortium name="The Broad Institute Genome Sequencing Center for Infectious Disease"/>
            <person name="Wu L."/>
            <person name="Ma J."/>
        </authorList>
    </citation>
    <scope>NUCLEOTIDE SEQUENCE [LARGE SCALE GENOMIC DNA]</scope>
    <source>
        <strain evidence="2">JCM 17137</strain>
    </source>
</reference>
<dbReference type="InterPro" id="IPR036188">
    <property type="entry name" value="FAD/NAD-bd_sf"/>
</dbReference>
<organism evidence="1 2">
    <name type="scientific">Salinactinospora qingdaonensis</name>
    <dbReference type="NCBI Taxonomy" id="702744"/>
    <lineage>
        <taxon>Bacteria</taxon>
        <taxon>Bacillati</taxon>
        <taxon>Actinomycetota</taxon>
        <taxon>Actinomycetes</taxon>
        <taxon>Streptosporangiales</taxon>
        <taxon>Nocardiopsidaceae</taxon>
        <taxon>Salinactinospora</taxon>
    </lineage>
</organism>
<comment type="caution">
    <text evidence="1">The sequence shown here is derived from an EMBL/GenBank/DDBJ whole genome shotgun (WGS) entry which is preliminary data.</text>
</comment>
<dbReference type="Pfam" id="PF05834">
    <property type="entry name" value="Lycopene_cycl"/>
    <property type="match status" value="1"/>
</dbReference>
<dbReference type="RefSeq" id="WP_344976677.1">
    <property type="nucleotide sequence ID" value="NZ_BAABDD010000042.1"/>
</dbReference>
<dbReference type="SUPFAM" id="SSF51905">
    <property type="entry name" value="FAD/NAD(P)-binding domain"/>
    <property type="match status" value="1"/>
</dbReference>
<dbReference type="Proteomes" id="UP001500908">
    <property type="component" value="Unassembled WGS sequence"/>
</dbReference>